<feature type="region of interest" description="Disordered" evidence="1">
    <location>
        <begin position="1"/>
        <end position="31"/>
    </location>
</feature>
<dbReference type="Pfam" id="PF13556">
    <property type="entry name" value="HTH_30"/>
    <property type="match status" value="1"/>
</dbReference>
<dbReference type="InterPro" id="IPR058663">
    <property type="entry name" value="PucR-like_N"/>
</dbReference>
<dbReference type="InterPro" id="IPR042070">
    <property type="entry name" value="PucR_C-HTH_sf"/>
</dbReference>
<protein>
    <submittedName>
        <fullName evidence="4">Helix-turn-helix domain-containing protein</fullName>
    </submittedName>
</protein>
<proteinExistence type="predicted"/>
<evidence type="ECO:0000256" key="1">
    <source>
        <dbReference type="SAM" id="MobiDB-lite"/>
    </source>
</evidence>
<dbReference type="PANTHER" id="PTHR33744">
    <property type="entry name" value="CARBOHYDRATE DIACID REGULATOR"/>
    <property type="match status" value="1"/>
</dbReference>
<dbReference type="InterPro" id="IPR025736">
    <property type="entry name" value="PucR_C-HTH_dom"/>
</dbReference>
<feature type="domain" description="PucR-like N-terminal" evidence="3">
    <location>
        <begin position="55"/>
        <end position="219"/>
    </location>
</feature>
<dbReference type="Gene3D" id="1.10.10.2840">
    <property type="entry name" value="PucR C-terminal helix-turn-helix domain"/>
    <property type="match status" value="1"/>
</dbReference>
<dbReference type="InterPro" id="IPR051448">
    <property type="entry name" value="CdaR-like_regulators"/>
</dbReference>
<evidence type="ECO:0000313" key="4">
    <source>
        <dbReference type="EMBL" id="MFC5021103.1"/>
    </source>
</evidence>
<reference evidence="5" key="1">
    <citation type="journal article" date="2019" name="Int. J. Syst. Evol. Microbiol.">
        <title>The Global Catalogue of Microorganisms (GCM) 10K type strain sequencing project: providing services to taxonomists for standard genome sequencing and annotation.</title>
        <authorList>
            <consortium name="The Broad Institute Genomics Platform"/>
            <consortium name="The Broad Institute Genome Sequencing Center for Infectious Disease"/>
            <person name="Wu L."/>
            <person name="Ma J."/>
        </authorList>
    </citation>
    <scope>NUCLEOTIDE SEQUENCE [LARGE SCALE GENOMIC DNA]</scope>
    <source>
        <strain evidence="5">CGMCC 4.1648</strain>
    </source>
</reference>
<keyword evidence="5" id="KW-1185">Reference proteome</keyword>
<dbReference type="PANTHER" id="PTHR33744:SF1">
    <property type="entry name" value="DNA-BINDING TRANSCRIPTIONAL ACTIVATOR ADER"/>
    <property type="match status" value="1"/>
</dbReference>
<feature type="compositionally biased region" description="Low complexity" evidence="1">
    <location>
        <begin position="20"/>
        <end position="31"/>
    </location>
</feature>
<comment type="caution">
    <text evidence="4">The sequence shown here is derived from an EMBL/GenBank/DDBJ whole genome shotgun (WGS) entry which is preliminary data.</text>
</comment>
<organism evidence="4 5">
    <name type="scientific">Streptomyces coeruleoprunus</name>
    <dbReference type="NCBI Taxonomy" id="285563"/>
    <lineage>
        <taxon>Bacteria</taxon>
        <taxon>Bacillati</taxon>
        <taxon>Actinomycetota</taxon>
        <taxon>Actinomycetes</taxon>
        <taxon>Kitasatosporales</taxon>
        <taxon>Streptomycetaceae</taxon>
        <taxon>Streptomyces</taxon>
    </lineage>
</organism>
<dbReference type="EMBL" id="JBHSJD010000002">
    <property type="protein sequence ID" value="MFC5021103.1"/>
    <property type="molecule type" value="Genomic_DNA"/>
</dbReference>
<dbReference type="Proteomes" id="UP001595829">
    <property type="component" value="Unassembled WGS sequence"/>
</dbReference>
<accession>A0ABV9XB02</accession>
<sequence>MRRRNPVTGRGKLAGVQKDTAPTPTAALPAASTQTAAMRTAAMPARDPVLARGPWHELPPALAVVLRPRIDEIAADMVDVIREEVLTYRRPLDSALGRDLTAAVRRAVGQFVELTEDPHSPQDHHVHHFRRLGRLEFLNGRTTDSLQAAFRVGARIGGRRYAEIAHSAALPPEVVVPLHEAVLTHIDALSNESVKGFAAARAAAEGGLERSRRALAECLVDQRRAVRREAVEALAAQAGWPLPSAVACLLVHRGAGGRLRALGRDVRFLALPRGADLVLVVPDPESEGLVESLRAAVRGRTAVLGPTVPPRDAWVSLHCARLVLAGRNPAMNQETGDGSGEFVRAGDALVEAHLRQGIHIGRLLGDRTLGALRDLPAGRAARLAETLDALLMSWGRTAPEVARTLGIHPQTARKRLRRLEELFGARLGDPAFRFEALLALRTLALREGSSAPGPSRDGAAVANRAVRKRAV</sequence>
<evidence type="ECO:0000259" key="2">
    <source>
        <dbReference type="Pfam" id="PF13556"/>
    </source>
</evidence>
<evidence type="ECO:0000313" key="5">
    <source>
        <dbReference type="Proteomes" id="UP001595829"/>
    </source>
</evidence>
<name>A0ABV9XB02_9ACTN</name>
<feature type="domain" description="PucR C-terminal helix-turn-helix" evidence="2">
    <location>
        <begin position="383"/>
        <end position="441"/>
    </location>
</feature>
<gene>
    <name evidence="4" type="ORF">ACFPM3_02925</name>
</gene>
<dbReference type="Pfam" id="PF25906">
    <property type="entry name" value="PucR-like_N"/>
    <property type="match status" value="1"/>
</dbReference>
<dbReference type="RefSeq" id="WP_345693092.1">
    <property type="nucleotide sequence ID" value="NZ_BAABIT010000001.1"/>
</dbReference>
<evidence type="ECO:0000259" key="3">
    <source>
        <dbReference type="Pfam" id="PF25906"/>
    </source>
</evidence>